<evidence type="ECO:0000313" key="1">
    <source>
        <dbReference type="EMBL" id="AMQ94282.1"/>
    </source>
</evidence>
<name>A0A5D0EK46_AGGAC</name>
<keyword evidence="5" id="KW-1185">Reference proteome</keyword>
<organism evidence="3 6">
    <name type="scientific">Aggregatibacter actinomycetemcomitans</name>
    <name type="common">Actinobacillus actinomycetemcomitans</name>
    <name type="synonym">Haemophilus actinomycetemcomitans</name>
    <dbReference type="NCBI Taxonomy" id="714"/>
    <lineage>
        <taxon>Bacteria</taxon>
        <taxon>Pseudomonadati</taxon>
        <taxon>Pseudomonadota</taxon>
        <taxon>Gammaproteobacteria</taxon>
        <taxon>Pasteurellales</taxon>
        <taxon>Pasteurellaceae</taxon>
        <taxon>Aggregatibacter</taxon>
    </lineage>
</organism>
<evidence type="ECO:0000313" key="4">
    <source>
        <dbReference type="Proteomes" id="UP000072236"/>
    </source>
</evidence>
<dbReference type="EMBL" id="PCGW01000027">
    <property type="protein sequence ID" value="PHO19745.1"/>
    <property type="molecule type" value="Genomic_DNA"/>
</dbReference>
<accession>A0A5D0EK46</accession>
<reference evidence="1 4" key="1">
    <citation type="submission" date="2015-10" db="EMBL/GenBank/DDBJ databases">
        <title>Tn-seq of a polymicrobial infection.</title>
        <authorList>
            <person name="Stacy A."/>
            <person name="Rumbaugh K.P."/>
            <person name="Whiteley M."/>
        </authorList>
    </citation>
    <scope>NUCLEOTIDE SEQUENCE [LARGE SCALE GENOMIC DNA]</scope>
    <source>
        <strain evidence="1 4">624</strain>
    </source>
</reference>
<sequence>MDNSEFIQSFKNNAEPLVSIKNLLIELSKHTQKTLSKTAQDVLSLLIGYKQNGAYLNSFSYCSIYDLSQKDVISISMQSDFSDSQNYLKEPLEQAIAKNSADIEDLNNLAVNRREFIERLKVFNITLLNPVTPISTQLISQNKGDYISLYDLIEWAKNETGFNYTDTANDILRIIGDRYISLYREYGGLKPCIETDKQSFKNALQFVAKNNGYEEIFDDDIPF</sequence>
<dbReference type="OrthoDB" id="5678829at2"/>
<dbReference type="Proteomes" id="UP000072236">
    <property type="component" value="Chromosome"/>
</dbReference>
<evidence type="ECO:0000313" key="6">
    <source>
        <dbReference type="Proteomes" id="UP000323012"/>
    </source>
</evidence>
<protein>
    <submittedName>
        <fullName evidence="3">Uncharacterized protein</fullName>
    </submittedName>
</protein>
<dbReference type="RefSeq" id="WP_005594651.1">
    <property type="nucleotide sequence ID" value="NZ_CP012959.1"/>
</dbReference>
<proteinExistence type="predicted"/>
<dbReference type="EMBL" id="VSED01000027">
    <property type="protein sequence ID" value="TYA38377.1"/>
    <property type="molecule type" value="Genomic_DNA"/>
</dbReference>
<dbReference type="EMBL" id="CP012959">
    <property type="protein sequence ID" value="AMQ94282.1"/>
    <property type="molecule type" value="Genomic_DNA"/>
</dbReference>
<evidence type="ECO:0000313" key="3">
    <source>
        <dbReference type="EMBL" id="TYA38377.1"/>
    </source>
</evidence>
<dbReference type="Proteomes" id="UP000323012">
    <property type="component" value="Unassembled WGS sequence"/>
</dbReference>
<reference evidence="2 5" key="2">
    <citation type="submission" date="2017-10" db="EMBL/GenBank/DDBJ databases">
        <title>Draft genome sequences of Aggregatibacter actinomycetemcomitans strains 310a and 310b.</title>
        <authorList>
            <person name="May A.C."/>
            <person name="Ohta H."/>
            <person name="Maeda H."/>
            <person name="Kokeguchi S."/>
            <person name="Cugini C."/>
        </authorList>
    </citation>
    <scope>NUCLEOTIDE SEQUENCE [LARGE SCALE GENOMIC DNA]</scope>
    <source>
        <strain evidence="2 5">310b</strain>
    </source>
</reference>
<dbReference type="Proteomes" id="UP000226080">
    <property type="component" value="Unassembled WGS sequence"/>
</dbReference>
<gene>
    <name evidence="1" type="ORF">ACT75_06915</name>
    <name evidence="2" type="ORF">CQR80_10635</name>
    <name evidence="3" type="ORF">FXB79_09085</name>
</gene>
<dbReference type="AlphaFoldDB" id="A0A5D0EK46"/>
<dbReference type="GeneID" id="77210887"/>
<evidence type="ECO:0000313" key="2">
    <source>
        <dbReference type="EMBL" id="PHO19745.1"/>
    </source>
</evidence>
<dbReference type="KEGG" id="aact:ACT75_06915"/>
<reference evidence="3 6" key="3">
    <citation type="submission" date="2019-08" db="EMBL/GenBank/DDBJ databases">
        <title>Whole genome sequencing of Aggregatibacter actinomycetemcomitans cultured from blood stream infections in Denmark reveals a novel phylogenetic lineage expressing serotype a membrane O polysaccharide.</title>
        <authorList>
            <person name="Nedergaard S."/>
            <person name="Kobel C.M."/>
            <person name="Nielsen M.B."/>
            <person name="Moeller R.T."/>
            <person name="Jensen A.B."/>
            <person name="Noerskov-Lauritsen N."/>
        </authorList>
    </citation>
    <scope>NUCLEOTIDE SEQUENCE [LARGE SCALE GENOMIC DNA]</scope>
    <source>
        <strain evidence="3 6">PN_563</strain>
    </source>
</reference>
<evidence type="ECO:0000313" key="5">
    <source>
        <dbReference type="Proteomes" id="UP000226080"/>
    </source>
</evidence>